<evidence type="ECO:0000256" key="7">
    <source>
        <dbReference type="ARBA" id="ARBA00022737"/>
    </source>
</evidence>
<feature type="transmembrane region" description="Helical" evidence="14">
    <location>
        <begin position="122"/>
        <end position="144"/>
    </location>
</feature>
<dbReference type="RefSeq" id="WP_379818689.1">
    <property type="nucleotide sequence ID" value="NZ_JBHUDH010000130.1"/>
</dbReference>
<feature type="transmembrane region" description="Helical" evidence="14">
    <location>
        <begin position="91"/>
        <end position="110"/>
    </location>
</feature>
<dbReference type="CDD" id="cd06164">
    <property type="entry name" value="S2P-M50_SpoIVFB_CBS"/>
    <property type="match status" value="1"/>
</dbReference>
<dbReference type="Proteomes" id="UP001597111">
    <property type="component" value="Unassembled WGS sequence"/>
</dbReference>
<evidence type="ECO:0000256" key="5">
    <source>
        <dbReference type="ARBA" id="ARBA00022692"/>
    </source>
</evidence>
<evidence type="ECO:0000256" key="16">
    <source>
        <dbReference type="PIRSR" id="PIRSR006404-2"/>
    </source>
</evidence>
<proteinExistence type="inferred from homology"/>
<feature type="domain" description="CBS" evidence="18">
    <location>
        <begin position="257"/>
        <end position="312"/>
    </location>
</feature>
<feature type="transmembrane region" description="Helical" evidence="14">
    <location>
        <begin position="207"/>
        <end position="235"/>
    </location>
</feature>
<keyword evidence="4 14" id="KW-0645">Protease</keyword>
<gene>
    <name evidence="19" type="ORF">ACFR9S_11305</name>
</gene>
<feature type="binding site" evidence="16">
    <location>
        <position position="178"/>
    </location>
    <ligand>
        <name>Zn(2+)</name>
        <dbReference type="ChEBI" id="CHEBI:29105"/>
        <note>catalytic</note>
    </ligand>
</feature>
<dbReference type="InterPro" id="IPR000644">
    <property type="entry name" value="CBS_dom"/>
</dbReference>
<feature type="binding site" evidence="16">
    <location>
        <position position="80"/>
    </location>
    <ligand>
        <name>Zn(2+)</name>
        <dbReference type="ChEBI" id="CHEBI:29105"/>
        <note>catalytic</note>
    </ligand>
</feature>
<dbReference type="SUPFAM" id="SSF54631">
    <property type="entry name" value="CBS-domain pair"/>
    <property type="match status" value="1"/>
</dbReference>
<evidence type="ECO:0000256" key="15">
    <source>
        <dbReference type="PIRSR" id="PIRSR006404-1"/>
    </source>
</evidence>
<name>A0ABD6B7K3_9EURY</name>
<keyword evidence="11 14" id="KW-0482">Metalloprotease</keyword>
<keyword evidence="6 14" id="KW-0479">Metal-binding</keyword>
<evidence type="ECO:0000313" key="19">
    <source>
        <dbReference type="EMBL" id="MFD1526873.1"/>
    </source>
</evidence>
<comment type="cofactor">
    <cofactor evidence="14 16">
        <name>Zn(2+)</name>
        <dbReference type="ChEBI" id="CHEBI:29105"/>
    </cofactor>
    <text evidence="14 16">Binds 1 zinc ion per subunit.</text>
</comment>
<keyword evidence="8 14" id="KW-0378">Hydrolase</keyword>
<evidence type="ECO:0000256" key="10">
    <source>
        <dbReference type="ARBA" id="ARBA00022989"/>
    </source>
</evidence>
<feature type="binding site" evidence="16">
    <location>
        <position position="84"/>
    </location>
    <ligand>
        <name>Zn(2+)</name>
        <dbReference type="ChEBI" id="CHEBI:29105"/>
        <note>catalytic</note>
    </ligand>
</feature>
<dbReference type="AlphaFoldDB" id="A0ABD6B7K3"/>
<dbReference type="GO" id="GO:0008237">
    <property type="term" value="F:metallopeptidase activity"/>
    <property type="evidence" value="ECO:0007669"/>
    <property type="project" value="UniProtKB-UniRule"/>
</dbReference>
<evidence type="ECO:0000313" key="20">
    <source>
        <dbReference type="Proteomes" id="UP001597111"/>
    </source>
</evidence>
<feature type="active site" evidence="15">
    <location>
        <position position="81"/>
    </location>
</feature>
<evidence type="ECO:0000256" key="13">
    <source>
        <dbReference type="ARBA" id="ARBA00023136"/>
    </source>
</evidence>
<evidence type="ECO:0000256" key="8">
    <source>
        <dbReference type="ARBA" id="ARBA00022801"/>
    </source>
</evidence>
<dbReference type="CDD" id="cd04801">
    <property type="entry name" value="CBS_pair_peptidase_M50"/>
    <property type="match status" value="1"/>
</dbReference>
<feature type="transmembrane region" description="Helical" evidence="14">
    <location>
        <begin position="59"/>
        <end position="79"/>
    </location>
</feature>
<evidence type="ECO:0000256" key="1">
    <source>
        <dbReference type="ARBA" id="ARBA00004651"/>
    </source>
</evidence>
<feature type="transmembrane region" description="Helical" evidence="14">
    <location>
        <begin position="151"/>
        <end position="172"/>
    </location>
</feature>
<organism evidence="19 20">
    <name type="scientific">Halolamina salina</name>
    <dbReference type="NCBI Taxonomy" id="1220023"/>
    <lineage>
        <taxon>Archaea</taxon>
        <taxon>Methanobacteriati</taxon>
        <taxon>Methanobacteriota</taxon>
        <taxon>Stenosarchaea group</taxon>
        <taxon>Halobacteria</taxon>
        <taxon>Halobacteriales</taxon>
        <taxon>Haloferacaceae</taxon>
    </lineage>
</organism>
<dbReference type="SMART" id="SM00116">
    <property type="entry name" value="CBS"/>
    <property type="match status" value="2"/>
</dbReference>
<protein>
    <recommendedName>
        <fullName evidence="14">Zinc metalloprotease</fullName>
    </recommendedName>
</protein>
<dbReference type="GO" id="GO:0046872">
    <property type="term" value="F:metal ion binding"/>
    <property type="evidence" value="ECO:0007669"/>
    <property type="project" value="UniProtKB-UniRule"/>
</dbReference>
<dbReference type="PANTHER" id="PTHR39188">
    <property type="entry name" value="MEMBRANE-ASSOCIATED ZINC METALLOPROTEASE M50B"/>
    <property type="match status" value="1"/>
</dbReference>
<comment type="subcellular location">
    <subcellularLocation>
        <location evidence="1 14">Cell membrane</location>
        <topology evidence="1 14">Multi-pass membrane protein</topology>
    </subcellularLocation>
</comment>
<keyword evidence="5 14" id="KW-0812">Transmembrane</keyword>
<keyword evidence="12 17" id="KW-0129">CBS domain</keyword>
<evidence type="ECO:0000256" key="6">
    <source>
        <dbReference type="ARBA" id="ARBA00022723"/>
    </source>
</evidence>
<dbReference type="PROSITE" id="PS51371">
    <property type="entry name" value="CBS"/>
    <property type="match status" value="2"/>
</dbReference>
<dbReference type="EMBL" id="JBHUDH010000130">
    <property type="protein sequence ID" value="MFD1526873.1"/>
    <property type="molecule type" value="Genomic_DNA"/>
</dbReference>
<reference evidence="19 20" key="1">
    <citation type="journal article" date="2019" name="Int. J. Syst. Evol. Microbiol.">
        <title>The Global Catalogue of Microorganisms (GCM) 10K type strain sequencing project: providing services to taxonomists for standard genome sequencing and annotation.</title>
        <authorList>
            <consortium name="The Broad Institute Genomics Platform"/>
            <consortium name="The Broad Institute Genome Sequencing Center for Infectious Disease"/>
            <person name="Wu L."/>
            <person name="Ma J."/>
        </authorList>
    </citation>
    <scope>NUCLEOTIDE SEQUENCE [LARGE SCALE GENOMIC DNA]</scope>
    <source>
        <strain evidence="19 20">CGMCC 1.12285</strain>
    </source>
</reference>
<evidence type="ECO:0000256" key="4">
    <source>
        <dbReference type="ARBA" id="ARBA00022670"/>
    </source>
</evidence>
<keyword evidence="9 14" id="KW-0862">Zinc</keyword>
<evidence type="ECO:0000256" key="3">
    <source>
        <dbReference type="ARBA" id="ARBA00022475"/>
    </source>
</evidence>
<dbReference type="GO" id="GO:0005886">
    <property type="term" value="C:plasma membrane"/>
    <property type="evidence" value="ECO:0007669"/>
    <property type="project" value="UniProtKB-SubCell"/>
</dbReference>
<dbReference type="PANTHER" id="PTHR39188:SF3">
    <property type="entry name" value="STAGE IV SPORULATION PROTEIN FB"/>
    <property type="match status" value="1"/>
</dbReference>
<comment type="similarity">
    <text evidence="2 14">Belongs to the peptidase M50B family.</text>
</comment>
<evidence type="ECO:0000256" key="17">
    <source>
        <dbReference type="PROSITE-ProRule" id="PRU00703"/>
    </source>
</evidence>
<evidence type="ECO:0000259" key="18">
    <source>
        <dbReference type="PROSITE" id="PS51371"/>
    </source>
</evidence>
<dbReference type="Gene3D" id="3.10.580.10">
    <property type="entry name" value="CBS-domain"/>
    <property type="match status" value="2"/>
</dbReference>
<feature type="domain" description="CBS" evidence="18">
    <location>
        <begin position="319"/>
        <end position="380"/>
    </location>
</feature>
<evidence type="ECO:0000256" key="2">
    <source>
        <dbReference type="ARBA" id="ARBA00007931"/>
    </source>
</evidence>
<accession>A0ABD6B7K3</accession>
<keyword evidence="13 14" id="KW-0472">Membrane</keyword>
<dbReference type="InterPro" id="IPR008915">
    <property type="entry name" value="Peptidase_M50"/>
</dbReference>
<evidence type="ECO:0000256" key="14">
    <source>
        <dbReference type="PIRNR" id="PIRNR006404"/>
    </source>
</evidence>
<evidence type="ECO:0000256" key="12">
    <source>
        <dbReference type="ARBA" id="ARBA00023122"/>
    </source>
</evidence>
<dbReference type="GO" id="GO:0006508">
    <property type="term" value="P:proteolysis"/>
    <property type="evidence" value="ECO:0007669"/>
    <property type="project" value="UniProtKB-KW"/>
</dbReference>
<dbReference type="InterPro" id="IPR016483">
    <property type="entry name" value="UCP006404_Pept_M50_CBS"/>
</dbReference>
<keyword evidence="20" id="KW-1185">Reference proteome</keyword>
<keyword evidence="7" id="KW-0677">Repeat</keyword>
<dbReference type="Pfam" id="PF02163">
    <property type="entry name" value="Peptidase_M50"/>
    <property type="match status" value="2"/>
</dbReference>
<dbReference type="PIRSF" id="PIRSF006404">
    <property type="entry name" value="UCP006404_Pept_M50_CBS"/>
    <property type="match status" value="1"/>
</dbReference>
<dbReference type="Pfam" id="PF00571">
    <property type="entry name" value="CBS"/>
    <property type="match status" value="2"/>
</dbReference>
<evidence type="ECO:0000256" key="9">
    <source>
        <dbReference type="ARBA" id="ARBA00022833"/>
    </source>
</evidence>
<dbReference type="InterPro" id="IPR046342">
    <property type="entry name" value="CBS_dom_sf"/>
</dbReference>
<evidence type="ECO:0000256" key="11">
    <source>
        <dbReference type="ARBA" id="ARBA00023049"/>
    </source>
</evidence>
<keyword evidence="3 14" id="KW-1003">Cell membrane</keyword>
<comment type="caution">
    <text evidence="19">The sequence shown here is derived from an EMBL/GenBank/DDBJ whole genome shotgun (WGS) entry which is preliminary data.</text>
</comment>
<sequence length="392" mass="41508">MRGIRLGSVFGIPIKLDATFLLILPVFAYLIGSDVTTLVEEVFNPAFDAGIETGVLTQGYTPFALGAAAAIGLFTCVLLHELGHSAVAMYYGYEIDSITLWLLGGVAQFAEMPEDWKIEFQVAVAGPIVSVALGGLGYAGFSLVAGGGRPIATFLLGYLMLANVMLAAFNMLPGFPMDGGRVLRALLARTRTHARATQIAAEVGKGFALLLGLLGLFSGPNLLLVALAFFIYIGAAGEAQQTVLKAAFQGVTVSDVMTAELHTVSPDDSVADLMGRMFRERHTGYPVVENGELVGMVTVTDAQSVDEVERDAMRVDDVMSTEVYTATPETEAMEALQTMQEHGVGRLPVVDANGKLCGIISRTDLMTAFDIIQQSGAAPSESMGPNLSPFGR</sequence>
<keyword evidence="10 14" id="KW-1133">Transmembrane helix</keyword>